<evidence type="ECO:0008006" key="3">
    <source>
        <dbReference type="Google" id="ProtNLM"/>
    </source>
</evidence>
<proteinExistence type="predicted"/>
<name>A0ABZ1EUL2_9ACTN</name>
<dbReference type="RefSeq" id="WP_326705790.1">
    <property type="nucleotide sequence ID" value="NZ_CP109083.1"/>
</dbReference>
<keyword evidence="2" id="KW-1185">Reference proteome</keyword>
<reference evidence="1 2" key="1">
    <citation type="submission" date="2022-10" db="EMBL/GenBank/DDBJ databases">
        <title>The complete genomes of actinobacterial strains from the NBC collection.</title>
        <authorList>
            <person name="Joergensen T.S."/>
            <person name="Alvarez Arevalo M."/>
            <person name="Sterndorff E.B."/>
            <person name="Faurdal D."/>
            <person name="Vuksanovic O."/>
            <person name="Mourched A.-S."/>
            <person name="Charusanti P."/>
            <person name="Shaw S."/>
            <person name="Blin K."/>
            <person name="Weber T."/>
        </authorList>
    </citation>
    <scope>NUCLEOTIDE SEQUENCE [LARGE SCALE GENOMIC DNA]</scope>
    <source>
        <strain evidence="1 2">NBC 01792</strain>
    </source>
</reference>
<accession>A0ABZ1EUL2</accession>
<dbReference type="Proteomes" id="UP001356428">
    <property type="component" value="Chromosome"/>
</dbReference>
<gene>
    <name evidence="1" type="ORF">OG849_11065</name>
</gene>
<evidence type="ECO:0000313" key="1">
    <source>
        <dbReference type="EMBL" id="WSB07756.1"/>
    </source>
</evidence>
<protein>
    <recommendedName>
        <fullName evidence="3">DUF3558 domain-containing protein</fullName>
    </recommendedName>
</protein>
<organism evidence="1 2">
    <name type="scientific">Streptomyces cyaneofuscatus</name>
    <dbReference type="NCBI Taxonomy" id="66883"/>
    <lineage>
        <taxon>Bacteria</taxon>
        <taxon>Bacillati</taxon>
        <taxon>Actinomycetota</taxon>
        <taxon>Actinomycetes</taxon>
        <taxon>Kitasatosporales</taxon>
        <taxon>Streptomycetaceae</taxon>
        <taxon>Streptomyces</taxon>
    </lineage>
</organism>
<sequence length="173" mass="18195">MTVAVAAGVLTGCQSIADAASSSGCDGTESRVKKLESYGVLGTRPEGAVIPQGFEDLESGCWQDSGEAQLFASRTYVFPGDKAEVAAYYRTVAEQEGWRLSRTSRAASEEGQLSGLCFTVAKADKATALDVSFLTKEILDAEERKPGPEFDSGSGYRVEITAAADDSPADCSD</sequence>
<dbReference type="EMBL" id="CP109083">
    <property type="protein sequence ID" value="WSB07756.1"/>
    <property type="molecule type" value="Genomic_DNA"/>
</dbReference>
<evidence type="ECO:0000313" key="2">
    <source>
        <dbReference type="Proteomes" id="UP001356428"/>
    </source>
</evidence>